<evidence type="ECO:0000256" key="1">
    <source>
        <dbReference type="SAM" id="MobiDB-lite"/>
    </source>
</evidence>
<evidence type="ECO:0000313" key="4">
    <source>
        <dbReference type="EMBL" id="CAE0145606.1"/>
    </source>
</evidence>
<sequence>MAAAAARGARAGARATCRRPRQRRTAACAAGRRPGEVRDGSRDEDTVVVDSGLSNIVSLEGFLSQGLGIVSFSLFLAVFFIVPQIAIAIGLPVFYGQDIEWCWERLFFGNECGSMEVYVDIDGSTGGTAEMSAAAAPAAGVAAPTPEVA</sequence>
<feature type="compositionally biased region" description="Low complexity" evidence="1">
    <location>
        <begin position="1"/>
        <end position="15"/>
    </location>
</feature>
<proteinExistence type="predicted"/>
<dbReference type="EMBL" id="HBHY01016132">
    <property type="protein sequence ID" value="CAE0145604.1"/>
    <property type="molecule type" value="Transcribed_RNA"/>
</dbReference>
<evidence type="ECO:0000313" key="3">
    <source>
        <dbReference type="EMBL" id="CAE0145604.1"/>
    </source>
</evidence>
<gene>
    <name evidence="3" type="ORF">PSIN1315_LOCUS10439</name>
    <name evidence="4" type="ORF">PSIN1315_LOCUS10440</name>
</gene>
<dbReference type="AlphaFoldDB" id="A0A7S3BW84"/>
<feature type="compositionally biased region" description="Basic and acidic residues" evidence="1">
    <location>
        <begin position="33"/>
        <end position="43"/>
    </location>
</feature>
<keyword evidence="2" id="KW-0812">Transmembrane</keyword>
<name>A0A7S3BW84_9VIRI</name>
<feature type="transmembrane region" description="Helical" evidence="2">
    <location>
        <begin position="69"/>
        <end position="95"/>
    </location>
</feature>
<reference evidence="4" key="1">
    <citation type="submission" date="2021-01" db="EMBL/GenBank/DDBJ databases">
        <authorList>
            <person name="Corre E."/>
            <person name="Pelletier E."/>
            <person name="Niang G."/>
            <person name="Scheremetjew M."/>
            <person name="Finn R."/>
            <person name="Kale V."/>
            <person name="Holt S."/>
            <person name="Cochrane G."/>
            <person name="Meng A."/>
            <person name="Brown T."/>
            <person name="Cohen L."/>
        </authorList>
    </citation>
    <scope>NUCLEOTIDE SEQUENCE</scope>
    <source>
        <strain evidence="4">RCC927</strain>
    </source>
</reference>
<accession>A0A7S3BW84</accession>
<organism evidence="4">
    <name type="scientific">Prasinoderma singulare</name>
    <dbReference type="NCBI Taxonomy" id="676789"/>
    <lineage>
        <taxon>Eukaryota</taxon>
        <taxon>Viridiplantae</taxon>
        <taxon>Prasinodermophyta</taxon>
        <taxon>Prasinodermophyceae</taxon>
        <taxon>Prasinodermales</taxon>
        <taxon>Prasinodermaceae</taxon>
        <taxon>Prasinoderma</taxon>
    </lineage>
</organism>
<keyword evidence="2" id="KW-0472">Membrane</keyword>
<dbReference type="EMBL" id="HBHY01016133">
    <property type="protein sequence ID" value="CAE0145606.1"/>
    <property type="molecule type" value="Transcribed_RNA"/>
</dbReference>
<protein>
    <submittedName>
        <fullName evidence="4">Uncharacterized protein</fullName>
    </submittedName>
</protein>
<feature type="region of interest" description="Disordered" evidence="1">
    <location>
        <begin position="1"/>
        <end position="43"/>
    </location>
</feature>
<keyword evidence="2" id="KW-1133">Transmembrane helix</keyword>
<evidence type="ECO:0000256" key="2">
    <source>
        <dbReference type="SAM" id="Phobius"/>
    </source>
</evidence>